<accession>A0ABW4KU37</accession>
<reference evidence="3" key="1">
    <citation type="journal article" date="2019" name="Int. J. Syst. Evol. Microbiol.">
        <title>The Global Catalogue of Microorganisms (GCM) 10K type strain sequencing project: providing services to taxonomists for standard genome sequencing and annotation.</title>
        <authorList>
            <consortium name="The Broad Institute Genomics Platform"/>
            <consortium name="The Broad Institute Genome Sequencing Center for Infectious Disease"/>
            <person name="Wu L."/>
            <person name="Ma J."/>
        </authorList>
    </citation>
    <scope>NUCLEOTIDE SEQUENCE [LARGE SCALE GENOMIC DNA]</scope>
    <source>
        <strain evidence="3">LMG 29247</strain>
    </source>
</reference>
<feature type="domain" description="PhnB-like" evidence="1">
    <location>
        <begin position="4"/>
        <end position="126"/>
    </location>
</feature>
<proteinExistence type="predicted"/>
<dbReference type="CDD" id="cd06588">
    <property type="entry name" value="PhnB_like"/>
    <property type="match status" value="1"/>
</dbReference>
<dbReference type="PANTHER" id="PTHR33990:SF4">
    <property type="entry name" value="PHNB-LIKE DOMAIN-CONTAINING PROTEIN"/>
    <property type="match status" value="1"/>
</dbReference>
<dbReference type="Gene3D" id="3.30.720.100">
    <property type="match status" value="1"/>
</dbReference>
<dbReference type="Gene3D" id="3.30.720.110">
    <property type="match status" value="1"/>
</dbReference>
<name>A0ABW4KU37_9BURK</name>
<comment type="caution">
    <text evidence="2">The sequence shown here is derived from an EMBL/GenBank/DDBJ whole genome shotgun (WGS) entry which is preliminary data.</text>
</comment>
<sequence length="129" mass="14030">MTTATPFLMFQGQAQAAMDFYAATLPNTQVVSVERHGGTTATGGTVKLARLSVCGREFLVSDSPVRHAFDFTPACSIFVDCTTPDEQQRLFDALADGGGVLMPLNDYGFSQRFGWLADRFGVSWQINLP</sequence>
<dbReference type="SUPFAM" id="SSF54593">
    <property type="entry name" value="Glyoxalase/Bleomycin resistance protein/Dihydroxybiphenyl dioxygenase"/>
    <property type="match status" value="1"/>
</dbReference>
<gene>
    <name evidence="2" type="ORF">ACFSF0_12170</name>
</gene>
<evidence type="ECO:0000313" key="3">
    <source>
        <dbReference type="Proteomes" id="UP001597304"/>
    </source>
</evidence>
<dbReference type="PANTHER" id="PTHR33990">
    <property type="entry name" value="PROTEIN YJDN-RELATED"/>
    <property type="match status" value="1"/>
</dbReference>
<organism evidence="2 3">
    <name type="scientific">Ottowia flava</name>
    <dbReference type="NCBI Taxonomy" id="2675430"/>
    <lineage>
        <taxon>Bacteria</taxon>
        <taxon>Pseudomonadati</taxon>
        <taxon>Pseudomonadota</taxon>
        <taxon>Betaproteobacteria</taxon>
        <taxon>Burkholderiales</taxon>
        <taxon>Comamonadaceae</taxon>
        <taxon>Ottowia</taxon>
    </lineage>
</organism>
<dbReference type="RefSeq" id="WP_147913840.1">
    <property type="nucleotide sequence ID" value="NZ_JBHUEJ010000024.1"/>
</dbReference>
<keyword evidence="3" id="KW-1185">Reference proteome</keyword>
<protein>
    <submittedName>
        <fullName evidence="2">VOC family protein</fullName>
    </submittedName>
</protein>
<dbReference type="InterPro" id="IPR009725">
    <property type="entry name" value="3_dmu_93_MTrfase"/>
</dbReference>
<evidence type="ECO:0000313" key="2">
    <source>
        <dbReference type="EMBL" id="MFD1711367.1"/>
    </source>
</evidence>
<dbReference type="InterPro" id="IPR028973">
    <property type="entry name" value="PhnB-like"/>
</dbReference>
<dbReference type="InterPro" id="IPR029068">
    <property type="entry name" value="Glyas_Bleomycin-R_OHBP_Dase"/>
</dbReference>
<dbReference type="EMBL" id="JBHUEJ010000024">
    <property type="protein sequence ID" value="MFD1711367.1"/>
    <property type="molecule type" value="Genomic_DNA"/>
</dbReference>
<dbReference type="PIRSF" id="PIRSF021700">
    <property type="entry name" value="3_dmu_93_MTrfase"/>
    <property type="match status" value="1"/>
</dbReference>
<dbReference type="Proteomes" id="UP001597304">
    <property type="component" value="Unassembled WGS sequence"/>
</dbReference>
<evidence type="ECO:0000259" key="1">
    <source>
        <dbReference type="Pfam" id="PF06983"/>
    </source>
</evidence>
<dbReference type="Pfam" id="PF06983">
    <property type="entry name" value="3-dmu-9_3-mt"/>
    <property type="match status" value="1"/>
</dbReference>